<protein>
    <submittedName>
        <fullName evidence="1">Uncharacterized protein</fullName>
    </submittedName>
</protein>
<proteinExistence type="predicted"/>
<name>A0A8S5UQI5_9CAUD</name>
<accession>A0A8S5UQI5</accession>
<reference evidence="1" key="1">
    <citation type="journal article" date="2021" name="Proc. Natl. Acad. Sci. U.S.A.">
        <title>A Catalog of Tens of Thousands of Viruses from Human Metagenomes Reveals Hidden Associations with Chronic Diseases.</title>
        <authorList>
            <person name="Tisza M.J."/>
            <person name="Buck C.B."/>
        </authorList>
    </citation>
    <scope>NUCLEOTIDE SEQUENCE</scope>
    <source>
        <strain evidence="1">CtfrT39</strain>
    </source>
</reference>
<sequence length="182" mass="21030">MLYEAKKGSKAYEYIKSILDAEEKEYQAYMKRVDEAVGFKFEKWQGYQPNRSLLREYDITAIWVPTAQYEKLDKKLWREVGTQLFNDGRYVGVAPNKRYKQGKAIAAVLASYKAVTNHFKILKELGIGGSQGDSISITQLLRCKDRYFAFFDDSIRAEKCNPDFTEITIGEYEDLINSDKEG</sequence>
<evidence type="ECO:0000313" key="1">
    <source>
        <dbReference type="EMBL" id="DAF96674.1"/>
    </source>
</evidence>
<dbReference type="EMBL" id="BK016120">
    <property type="protein sequence ID" value="DAF96674.1"/>
    <property type="molecule type" value="Genomic_DNA"/>
</dbReference>
<organism evidence="1">
    <name type="scientific">Siphoviridae sp. ctfrT39</name>
    <dbReference type="NCBI Taxonomy" id="2825598"/>
    <lineage>
        <taxon>Viruses</taxon>
        <taxon>Duplodnaviria</taxon>
        <taxon>Heunggongvirae</taxon>
        <taxon>Uroviricota</taxon>
        <taxon>Caudoviricetes</taxon>
    </lineage>
</organism>